<dbReference type="EMBL" id="CP059732">
    <property type="protein sequence ID" value="QMW07022.1"/>
    <property type="molecule type" value="Genomic_DNA"/>
</dbReference>
<reference evidence="1 2" key="1">
    <citation type="submission" date="2020-07" db="EMBL/GenBank/DDBJ databases">
        <title>Spirosoma foliorum sp. nov., isolated from the leaves on the Nejang mountain Korea, Republic of.</title>
        <authorList>
            <person name="Ho H."/>
            <person name="Lee Y.-J."/>
            <person name="Nurcahyanto D.-A."/>
            <person name="Kim S.-G."/>
        </authorList>
    </citation>
    <scope>NUCLEOTIDE SEQUENCE [LARGE SCALE GENOMIC DNA]</scope>
    <source>
        <strain evidence="1 2">PL0136</strain>
    </source>
</reference>
<dbReference type="Proteomes" id="UP000515369">
    <property type="component" value="Chromosome"/>
</dbReference>
<accession>A0A7G5H7D0</accession>
<evidence type="ECO:0000313" key="1">
    <source>
        <dbReference type="EMBL" id="QMW07022.1"/>
    </source>
</evidence>
<evidence type="ECO:0000313" key="2">
    <source>
        <dbReference type="Proteomes" id="UP000515369"/>
    </source>
</evidence>
<dbReference type="InterPro" id="IPR011486">
    <property type="entry name" value="BBP2"/>
</dbReference>
<dbReference type="Pfam" id="PF07642">
    <property type="entry name" value="BBP2"/>
    <property type="match status" value="1"/>
</dbReference>
<dbReference type="AlphaFoldDB" id="A0A7G5H7D0"/>
<protein>
    <submittedName>
        <fullName evidence="1">Outer membrane beta-barrel protein</fullName>
    </submittedName>
</protein>
<dbReference type="KEGG" id="sfol:H3H32_20140"/>
<sequence>MFSYDPFTETGIQATIMLNPQWTIEFALDAGNDMNIGTNSSRLTGQAFVRYVAKNNNNSLWLGFNELGRGTYENSHDNLNHVAGVWGHKFSNSVHMMTEAYYEWERDAALGGSASDGPVRYGAGGGQGTIIPGISGATGFVNYFNIQTSPKDYLCIRNDYLRDMNGWRTGFQTSYISHTLGFVHHFANWLTFRPEIRYDYNLDNDVTPYDLGTKKNQFVATMDMIVRF</sequence>
<keyword evidence="2" id="KW-1185">Reference proteome</keyword>
<gene>
    <name evidence="1" type="ORF">H3H32_20140</name>
</gene>
<organism evidence="1 2">
    <name type="scientific">Spirosoma foliorum</name>
    <dbReference type="NCBI Taxonomy" id="2710596"/>
    <lineage>
        <taxon>Bacteria</taxon>
        <taxon>Pseudomonadati</taxon>
        <taxon>Bacteroidota</taxon>
        <taxon>Cytophagia</taxon>
        <taxon>Cytophagales</taxon>
        <taxon>Cytophagaceae</taxon>
        <taxon>Spirosoma</taxon>
    </lineage>
</organism>
<name>A0A7G5H7D0_9BACT</name>
<proteinExistence type="predicted"/>